<dbReference type="Proteomes" id="UP000807025">
    <property type="component" value="Unassembled WGS sequence"/>
</dbReference>
<keyword evidence="2" id="KW-1185">Reference proteome</keyword>
<evidence type="ECO:0000313" key="1">
    <source>
        <dbReference type="EMBL" id="KAF9487336.1"/>
    </source>
</evidence>
<dbReference type="EMBL" id="MU154788">
    <property type="protein sequence ID" value="KAF9487336.1"/>
    <property type="molecule type" value="Genomic_DNA"/>
</dbReference>
<comment type="caution">
    <text evidence="1">The sequence shown here is derived from an EMBL/GenBank/DDBJ whole genome shotgun (WGS) entry which is preliminary data.</text>
</comment>
<reference evidence="1" key="1">
    <citation type="submission" date="2020-11" db="EMBL/GenBank/DDBJ databases">
        <authorList>
            <consortium name="DOE Joint Genome Institute"/>
            <person name="Ahrendt S."/>
            <person name="Riley R."/>
            <person name="Andreopoulos W."/>
            <person name="Labutti K."/>
            <person name="Pangilinan J."/>
            <person name="Ruiz-Duenas F.J."/>
            <person name="Barrasa J.M."/>
            <person name="Sanchez-Garcia M."/>
            <person name="Camarero S."/>
            <person name="Miyauchi S."/>
            <person name="Serrano A."/>
            <person name="Linde D."/>
            <person name="Babiker R."/>
            <person name="Drula E."/>
            <person name="Ayuso-Fernandez I."/>
            <person name="Pacheco R."/>
            <person name="Padilla G."/>
            <person name="Ferreira P."/>
            <person name="Barriuso J."/>
            <person name="Kellner H."/>
            <person name="Castanera R."/>
            <person name="Alfaro M."/>
            <person name="Ramirez L."/>
            <person name="Pisabarro A.G."/>
            <person name="Kuo A."/>
            <person name="Tritt A."/>
            <person name="Lipzen A."/>
            <person name="He G."/>
            <person name="Yan M."/>
            <person name="Ng V."/>
            <person name="Cullen D."/>
            <person name="Martin F."/>
            <person name="Rosso M.-N."/>
            <person name="Henrissat B."/>
            <person name="Hibbett D."/>
            <person name="Martinez A.T."/>
            <person name="Grigoriev I.V."/>
        </authorList>
    </citation>
    <scope>NUCLEOTIDE SEQUENCE</scope>
    <source>
        <strain evidence="1">ATCC 90797</strain>
    </source>
</reference>
<organism evidence="1 2">
    <name type="scientific">Pleurotus eryngii</name>
    <name type="common">Boletus of the steppes</name>
    <dbReference type="NCBI Taxonomy" id="5323"/>
    <lineage>
        <taxon>Eukaryota</taxon>
        <taxon>Fungi</taxon>
        <taxon>Dikarya</taxon>
        <taxon>Basidiomycota</taxon>
        <taxon>Agaricomycotina</taxon>
        <taxon>Agaricomycetes</taxon>
        <taxon>Agaricomycetidae</taxon>
        <taxon>Agaricales</taxon>
        <taxon>Pleurotineae</taxon>
        <taxon>Pleurotaceae</taxon>
        <taxon>Pleurotus</taxon>
    </lineage>
</organism>
<dbReference type="AlphaFoldDB" id="A0A9P5ZK75"/>
<dbReference type="OrthoDB" id="3054393at2759"/>
<accession>A0A9P5ZK75</accession>
<proteinExistence type="predicted"/>
<evidence type="ECO:0000313" key="2">
    <source>
        <dbReference type="Proteomes" id="UP000807025"/>
    </source>
</evidence>
<protein>
    <submittedName>
        <fullName evidence="1">Uncharacterized protein</fullName>
    </submittedName>
</protein>
<sequence>MCWTVEECYSQRRVAERVWENIVHLWLFWVHVKFEFEGDFSNSCGYNIEQLDCISGLLSDGKKCTIGTLWLSVSKKQFAEHKLEEDIAFARLLSGYDTPQVRKIVQEDYFEDFVSSNEMFKEQIDWDKEIDMLDLDKHIERHEDLIIHVRGTHATQDLVHSILNTVLQLKLAINWNSKPTEWKTNYTDTWFELETMKLGRSNRDYEKWYAGERKKFKDRQQKGITVHNWMLTLYKEFGTAVLLDPRWNPSRFGKSN</sequence>
<gene>
    <name evidence="1" type="ORF">BDN71DRAFT_1546670</name>
</gene>
<name>A0A9P5ZK75_PLEER</name>